<dbReference type="GO" id="GO:0008270">
    <property type="term" value="F:zinc ion binding"/>
    <property type="evidence" value="ECO:0007669"/>
    <property type="project" value="UniProtKB-UniRule"/>
</dbReference>
<dbReference type="GO" id="GO:0005737">
    <property type="term" value="C:cytoplasm"/>
    <property type="evidence" value="ECO:0007669"/>
    <property type="project" value="UniProtKB-SubCell"/>
</dbReference>
<dbReference type="Gene3D" id="2.60.260.20">
    <property type="entry name" value="Urease metallochaperone UreE, N-terminal domain"/>
    <property type="match status" value="2"/>
</dbReference>
<accession>A0A2W6A834</accession>
<dbReference type="PROSITE" id="PS51188">
    <property type="entry name" value="ZF_CR"/>
    <property type="match status" value="1"/>
</dbReference>
<evidence type="ECO:0000259" key="13">
    <source>
        <dbReference type="PROSITE" id="PS50076"/>
    </source>
</evidence>
<evidence type="ECO:0000256" key="12">
    <source>
        <dbReference type="PROSITE-ProRule" id="PRU00546"/>
    </source>
</evidence>
<dbReference type="Proteomes" id="UP000606991">
    <property type="component" value="Unassembled WGS sequence"/>
</dbReference>
<dbReference type="InterPro" id="IPR002939">
    <property type="entry name" value="DnaJ_C"/>
</dbReference>
<feature type="binding site" evidence="11">
    <location>
        <position position="161"/>
    </location>
    <ligand>
        <name>Zn(2+)</name>
        <dbReference type="ChEBI" id="CHEBI:29105"/>
        <label>2</label>
    </ligand>
</feature>
<dbReference type="NCBIfam" id="NF008035">
    <property type="entry name" value="PRK10767.1"/>
    <property type="match status" value="1"/>
</dbReference>
<comment type="domain">
    <text evidence="11">The J domain is necessary and sufficient to stimulate DnaK ATPase activity. Zinc center 1 plays an important role in the autonomous, DnaK-independent chaperone activity of DnaJ. Zinc center 2 is essential for interaction with DnaK and for DnaJ activity.</text>
</comment>
<feature type="domain" description="CR-type" evidence="14">
    <location>
        <begin position="128"/>
        <end position="210"/>
    </location>
</feature>
<comment type="similarity">
    <text evidence="9 11">Belongs to the DnaJ family.</text>
</comment>
<comment type="function">
    <text evidence="11">Participates actively in the response to hyperosmotic and heat shock by preventing the aggregation of stress-denatured proteins and by disaggregating proteins, also in an autonomous, DnaK-independent fashion. Unfolded proteins bind initially to DnaJ; upon interaction with the DnaJ-bound protein, DnaK hydrolyzes its bound ATP, resulting in the formation of a stable complex. GrpE releases ADP from DnaK; ATP binding to DnaK triggers the release of the substrate protein, thus completing the reaction cycle. Several rounds of ATP-dependent interactions between DnaJ, DnaK and GrpE are required for fully efficient folding. Also involved, together with DnaK and GrpE, in the DNA replication of plasmids through activation of initiation proteins.</text>
</comment>
<dbReference type="PROSITE" id="PS00636">
    <property type="entry name" value="DNAJ_1"/>
    <property type="match status" value="1"/>
</dbReference>
<feature type="repeat" description="CXXCXGXG motif" evidence="11">
    <location>
        <begin position="198"/>
        <end position="205"/>
    </location>
</feature>
<reference evidence="16" key="2">
    <citation type="submission" date="2018-05" db="EMBL/GenBank/DDBJ databases">
        <authorList>
            <person name="Ferrari B."/>
        </authorList>
    </citation>
    <scope>NUCLEOTIDE SEQUENCE</scope>
    <source>
        <strain evidence="16">RRmetagenome_bin12</strain>
    </source>
</reference>
<feature type="binding site" evidence="11">
    <location>
        <position position="184"/>
    </location>
    <ligand>
        <name>Zn(2+)</name>
        <dbReference type="ChEBI" id="CHEBI:29105"/>
        <label>2</label>
    </ligand>
</feature>
<evidence type="ECO:0000313" key="15">
    <source>
        <dbReference type="EMBL" id="MBJ7594339.1"/>
    </source>
</evidence>
<accession>A0A934JUU1</accession>
<dbReference type="PANTHER" id="PTHR43096:SF48">
    <property type="entry name" value="CHAPERONE PROTEIN DNAJ"/>
    <property type="match status" value="1"/>
</dbReference>
<dbReference type="EMBL" id="JAEKNS010000063">
    <property type="protein sequence ID" value="MBJ7594339.1"/>
    <property type="molecule type" value="Genomic_DNA"/>
</dbReference>
<keyword evidence="2 11" id="KW-0235">DNA replication</keyword>
<feature type="binding site" evidence="11">
    <location>
        <position position="141"/>
    </location>
    <ligand>
        <name>Zn(2+)</name>
        <dbReference type="ChEBI" id="CHEBI:29105"/>
        <label>1</label>
    </ligand>
</feature>
<proteinExistence type="inferred from homology"/>
<evidence type="ECO:0000259" key="14">
    <source>
        <dbReference type="PROSITE" id="PS51188"/>
    </source>
</evidence>
<evidence type="ECO:0000256" key="2">
    <source>
        <dbReference type="ARBA" id="ARBA00022705"/>
    </source>
</evidence>
<dbReference type="GO" id="GO:0005524">
    <property type="term" value="F:ATP binding"/>
    <property type="evidence" value="ECO:0007669"/>
    <property type="project" value="InterPro"/>
</dbReference>
<keyword evidence="7 11" id="KW-0346">Stress response</keyword>
<evidence type="ECO:0000256" key="7">
    <source>
        <dbReference type="ARBA" id="ARBA00023016"/>
    </source>
</evidence>
<dbReference type="HAMAP" id="MF_01152">
    <property type="entry name" value="DnaJ"/>
    <property type="match status" value="1"/>
</dbReference>
<gene>
    <name evidence="11 16" type="primary">dnaJ</name>
    <name evidence="16" type="ORF">DLM65_05800</name>
    <name evidence="15" type="ORF">JF886_05645</name>
</gene>
<evidence type="ECO:0000256" key="1">
    <source>
        <dbReference type="ARBA" id="ARBA00022490"/>
    </source>
</evidence>
<feature type="binding site" evidence="11">
    <location>
        <position position="198"/>
    </location>
    <ligand>
        <name>Zn(2+)</name>
        <dbReference type="ChEBI" id="CHEBI:29105"/>
        <label>1</label>
    </ligand>
</feature>
<evidence type="ECO:0000256" key="8">
    <source>
        <dbReference type="ARBA" id="ARBA00023186"/>
    </source>
</evidence>
<evidence type="ECO:0000256" key="6">
    <source>
        <dbReference type="ARBA" id="ARBA00022833"/>
    </source>
</evidence>
<evidence type="ECO:0000256" key="4">
    <source>
        <dbReference type="ARBA" id="ARBA00022737"/>
    </source>
</evidence>
<dbReference type="Gene3D" id="2.10.230.10">
    <property type="entry name" value="Heat shock protein DnaJ, cysteine-rich domain"/>
    <property type="match status" value="1"/>
</dbReference>
<dbReference type="EMBL" id="QHBU01000111">
    <property type="protein sequence ID" value="PZR81448.1"/>
    <property type="molecule type" value="Genomic_DNA"/>
</dbReference>
<dbReference type="InterPro" id="IPR001623">
    <property type="entry name" value="DnaJ_domain"/>
</dbReference>
<dbReference type="Gene3D" id="1.10.287.110">
    <property type="entry name" value="DnaJ domain"/>
    <property type="match status" value="1"/>
</dbReference>
<feature type="binding site" evidence="11">
    <location>
        <position position="201"/>
    </location>
    <ligand>
        <name>Zn(2+)</name>
        <dbReference type="ChEBI" id="CHEBI:29105"/>
        <label>1</label>
    </ligand>
</feature>
<feature type="repeat" description="CXXCXGXG motif" evidence="11">
    <location>
        <begin position="158"/>
        <end position="165"/>
    </location>
</feature>
<dbReference type="CDD" id="cd10747">
    <property type="entry name" value="DnaJ_C"/>
    <property type="match status" value="1"/>
</dbReference>
<dbReference type="PROSITE" id="PS50076">
    <property type="entry name" value="DNAJ_2"/>
    <property type="match status" value="1"/>
</dbReference>
<evidence type="ECO:0000313" key="16">
    <source>
        <dbReference type="EMBL" id="PZR81448.1"/>
    </source>
</evidence>
<dbReference type="SUPFAM" id="SSF46565">
    <property type="entry name" value="Chaperone J-domain"/>
    <property type="match status" value="1"/>
</dbReference>
<dbReference type="CDD" id="cd06257">
    <property type="entry name" value="DnaJ"/>
    <property type="match status" value="1"/>
</dbReference>
<dbReference type="NCBIfam" id="TIGR02349">
    <property type="entry name" value="DnaJ_bact"/>
    <property type="match status" value="1"/>
</dbReference>
<name>A0A2W6A834_9BACT</name>
<comment type="caution">
    <text evidence="16">The sequence shown here is derived from an EMBL/GenBank/DDBJ whole genome shotgun (WGS) entry which is preliminary data.</text>
</comment>
<organism evidence="16 17">
    <name type="scientific">Candidatus Aeolococcus gillhamiae</name>
    <dbReference type="NCBI Taxonomy" id="3127015"/>
    <lineage>
        <taxon>Bacteria</taxon>
        <taxon>Bacillati</taxon>
        <taxon>Candidatus Dormiibacterota</taxon>
        <taxon>Candidatus Dormibacteria</taxon>
        <taxon>Candidatus Aeolococcales</taxon>
        <taxon>Candidatus Aeolococcaceae</taxon>
        <taxon>Candidatus Aeolococcus</taxon>
    </lineage>
</organism>
<dbReference type="PANTHER" id="PTHR43096">
    <property type="entry name" value="DNAJ HOMOLOG 1, MITOCHONDRIAL-RELATED"/>
    <property type="match status" value="1"/>
</dbReference>
<feature type="binding site" evidence="11">
    <location>
        <position position="158"/>
    </location>
    <ligand>
        <name>Zn(2+)</name>
        <dbReference type="ChEBI" id="CHEBI:29105"/>
        <label>2</label>
    </ligand>
</feature>
<evidence type="ECO:0000313" key="18">
    <source>
        <dbReference type="Proteomes" id="UP000606991"/>
    </source>
</evidence>
<dbReference type="InterPro" id="IPR008971">
    <property type="entry name" value="HSP40/DnaJ_pept-bd"/>
</dbReference>
<evidence type="ECO:0000256" key="5">
    <source>
        <dbReference type="ARBA" id="ARBA00022771"/>
    </source>
</evidence>
<sequence>MATVKRDYYEVLGVERTCTAAELKTAYRKLAMQFHPDRNQGDRQAEERFKEVGEAYSVLSDPQKRQRYDTFGHSANGMPDLGGFSFDSAFDLFDMFFGGGGRRRQTGPQPGADLRMNVEITFEESVFGASRTVEVPRRGSCTDCNGSGAATGTQATQCPDCGGSGQVRRSVQSIFGQMVNVSACPRCRGEGRIVEQPCPTCRGQGRVDERQKLDITIPAGVDEDVTLRYAGQGEAGPRGGSRGDLYVGFRIAAHPHLVRRGQDLLYELAISVPQAVLGDRITVPTVNGEHEVDVPAGTQHGKVVKISGMGVPHVRSGRRGDQLCVVHIAVPTHLTGAQRELYEQLGQREGRPADVRKGFFDSLKDALRG</sequence>
<keyword evidence="8 11" id="KW-0143">Chaperone</keyword>
<dbReference type="FunFam" id="2.60.260.20:FF:000005">
    <property type="entry name" value="Chaperone protein dnaJ 1, mitochondrial"/>
    <property type="match status" value="1"/>
</dbReference>
<dbReference type="PRINTS" id="PR00625">
    <property type="entry name" value="JDOMAIN"/>
</dbReference>
<dbReference type="SUPFAM" id="SSF57938">
    <property type="entry name" value="DnaJ/Hsp40 cysteine-rich domain"/>
    <property type="match status" value="1"/>
</dbReference>
<dbReference type="GO" id="GO:0042026">
    <property type="term" value="P:protein refolding"/>
    <property type="evidence" value="ECO:0007669"/>
    <property type="project" value="TreeGrafter"/>
</dbReference>
<evidence type="ECO:0000313" key="17">
    <source>
        <dbReference type="Proteomes" id="UP000248724"/>
    </source>
</evidence>
<keyword evidence="1 11" id="KW-0963">Cytoplasm</keyword>
<feature type="zinc finger region" description="CR-type" evidence="12">
    <location>
        <begin position="128"/>
        <end position="210"/>
    </location>
</feature>
<evidence type="ECO:0000256" key="10">
    <source>
        <dbReference type="ARBA" id="ARBA00067609"/>
    </source>
</evidence>
<dbReference type="InterPro" id="IPR018253">
    <property type="entry name" value="DnaJ_domain_CS"/>
</dbReference>
<dbReference type="GO" id="GO:0009408">
    <property type="term" value="P:response to heat"/>
    <property type="evidence" value="ECO:0007669"/>
    <property type="project" value="InterPro"/>
</dbReference>
<comment type="cofactor">
    <cofactor evidence="11">
        <name>Zn(2+)</name>
        <dbReference type="ChEBI" id="CHEBI:29105"/>
    </cofactor>
    <text evidence="11">Binds 2 Zn(2+) ions per monomer.</text>
</comment>
<feature type="binding site" evidence="11">
    <location>
        <position position="187"/>
    </location>
    <ligand>
        <name>Zn(2+)</name>
        <dbReference type="ChEBI" id="CHEBI:29105"/>
        <label>2</label>
    </ligand>
</feature>
<feature type="repeat" description="CXXCXGXG motif" evidence="11">
    <location>
        <begin position="184"/>
        <end position="191"/>
    </location>
</feature>
<dbReference type="Pfam" id="PF01556">
    <property type="entry name" value="DnaJ_C"/>
    <property type="match status" value="1"/>
</dbReference>
<dbReference type="GO" id="GO:0006260">
    <property type="term" value="P:DNA replication"/>
    <property type="evidence" value="ECO:0007669"/>
    <property type="project" value="UniProtKB-KW"/>
</dbReference>
<dbReference type="RefSeq" id="WP_337310447.1">
    <property type="nucleotide sequence ID" value="NZ_JAEKNS010000063.1"/>
</dbReference>
<keyword evidence="6 11" id="KW-0862">Zinc</keyword>
<dbReference type="CDD" id="cd10719">
    <property type="entry name" value="DnaJ_zf"/>
    <property type="match status" value="1"/>
</dbReference>
<comment type="subunit">
    <text evidence="11">Homodimer.</text>
</comment>
<feature type="repeat" description="CXXCXGXG motif" evidence="11">
    <location>
        <begin position="141"/>
        <end position="148"/>
    </location>
</feature>
<reference evidence="16 17" key="1">
    <citation type="journal article" date="2017" name="Nature">
        <title>Atmospheric trace gases support primary production in Antarctic desert surface soil.</title>
        <authorList>
            <person name="Ji M."/>
            <person name="Greening C."/>
            <person name="Vanwonterghem I."/>
            <person name="Carere C.R."/>
            <person name="Bay S.K."/>
            <person name="Steen J.A."/>
            <person name="Montgomery K."/>
            <person name="Lines T."/>
            <person name="Beardall J."/>
            <person name="van Dorst J."/>
            <person name="Snape I."/>
            <person name="Stott M.B."/>
            <person name="Hugenholtz P."/>
            <person name="Ferrari B.C."/>
        </authorList>
    </citation>
    <scope>NUCLEOTIDE SEQUENCE [LARGE SCALE GENOMIC DNA]</scope>
    <source>
        <strain evidence="16">RRmetagenome_bin12</strain>
    </source>
</reference>
<keyword evidence="3 11" id="KW-0479">Metal-binding</keyword>
<dbReference type="FunFam" id="2.10.230.10:FF:000002">
    <property type="entry name" value="Molecular chaperone DnaJ"/>
    <property type="match status" value="1"/>
</dbReference>
<dbReference type="InterPro" id="IPR012724">
    <property type="entry name" value="DnaJ"/>
</dbReference>
<dbReference type="Pfam" id="PF00684">
    <property type="entry name" value="DnaJ_CXXCXGXG"/>
    <property type="match status" value="1"/>
</dbReference>
<comment type="subcellular location">
    <subcellularLocation>
        <location evidence="11">Cytoplasm</location>
    </subcellularLocation>
</comment>
<reference evidence="15 18" key="3">
    <citation type="submission" date="2020-10" db="EMBL/GenBank/DDBJ databases">
        <title>Ca. Dormibacterota MAGs.</title>
        <authorList>
            <person name="Montgomery K."/>
        </authorList>
    </citation>
    <scope>NUCLEOTIDE SEQUENCE [LARGE SCALE GENOMIC DNA]</scope>
    <source>
        <strain evidence="15">SC8812_S17_18</strain>
    </source>
</reference>
<dbReference type="Pfam" id="PF00226">
    <property type="entry name" value="DnaJ"/>
    <property type="match status" value="1"/>
</dbReference>
<dbReference type="AlphaFoldDB" id="A0A2W6A834"/>
<dbReference type="GO" id="GO:0051082">
    <property type="term" value="F:unfolded protein binding"/>
    <property type="evidence" value="ECO:0007669"/>
    <property type="project" value="UniProtKB-UniRule"/>
</dbReference>
<dbReference type="InterPro" id="IPR036410">
    <property type="entry name" value="HSP_DnaJ_Cys-rich_dom_sf"/>
</dbReference>
<dbReference type="InterPro" id="IPR036869">
    <property type="entry name" value="J_dom_sf"/>
</dbReference>
<feature type="domain" description="J" evidence="13">
    <location>
        <begin position="7"/>
        <end position="72"/>
    </location>
</feature>
<evidence type="ECO:0000256" key="9">
    <source>
        <dbReference type="ARBA" id="ARBA00061004"/>
    </source>
</evidence>
<dbReference type="InterPro" id="IPR001305">
    <property type="entry name" value="HSP_DnaJ_Cys-rich_dom"/>
</dbReference>
<dbReference type="SMART" id="SM00271">
    <property type="entry name" value="DnaJ"/>
    <property type="match status" value="1"/>
</dbReference>
<feature type="binding site" evidence="11">
    <location>
        <position position="144"/>
    </location>
    <ligand>
        <name>Zn(2+)</name>
        <dbReference type="ChEBI" id="CHEBI:29105"/>
        <label>1</label>
    </ligand>
</feature>
<dbReference type="Proteomes" id="UP000248724">
    <property type="component" value="Unassembled WGS sequence"/>
</dbReference>
<protein>
    <recommendedName>
        <fullName evidence="10 11">Chaperone protein DnaJ</fullName>
    </recommendedName>
</protein>
<evidence type="ECO:0000256" key="3">
    <source>
        <dbReference type="ARBA" id="ARBA00022723"/>
    </source>
</evidence>
<keyword evidence="5 11" id="KW-0863">Zinc-finger</keyword>
<evidence type="ECO:0000256" key="11">
    <source>
        <dbReference type="HAMAP-Rule" id="MF_01152"/>
    </source>
</evidence>
<keyword evidence="4 11" id="KW-0677">Repeat</keyword>
<dbReference type="SUPFAM" id="SSF49493">
    <property type="entry name" value="HSP40/DnaJ peptide-binding domain"/>
    <property type="match status" value="2"/>
</dbReference>
<dbReference type="GO" id="GO:0031072">
    <property type="term" value="F:heat shock protein binding"/>
    <property type="evidence" value="ECO:0007669"/>
    <property type="project" value="InterPro"/>
</dbReference>